<gene>
    <name evidence="1" type="ORF">PUN28_019671</name>
</gene>
<reference evidence="1 2" key="1">
    <citation type="submission" date="2023-03" db="EMBL/GenBank/DDBJ databases">
        <title>High recombination rates correlate with genetic variation in Cardiocondyla obscurior ants.</title>
        <authorList>
            <person name="Errbii M."/>
        </authorList>
    </citation>
    <scope>NUCLEOTIDE SEQUENCE [LARGE SCALE GENOMIC DNA]</scope>
    <source>
        <strain evidence="1">Alpha-2009</strain>
        <tissue evidence="1">Whole body</tissue>
    </source>
</reference>
<evidence type="ECO:0000313" key="1">
    <source>
        <dbReference type="EMBL" id="KAL0100521.1"/>
    </source>
</evidence>
<keyword evidence="2" id="KW-1185">Reference proteome</keyword>
<sequence length="82" mass="9682">MASCKKEFIYYFLNKSERLLKKNNIGDIKRQSKTGRIILCSSKTKQLTNSMRNKLCTIIITYMEDHNIVTLGNNIRKMEFNF</sequence>
<comment type="caution">
    <text evidence="1">The sequence shown here is derived from an EMBL/GenBank/DDBJ whole genome shotgun (WGS) entry which is preliminary data.</text>
</comment>
<accession>A0AAW2EA07</accession>
<evidence type="ECO:0000313" key="2">
    <source>
        <dbReference type="Proteomes" id="UP001430953"/>
    </source>
</evidence>
<dbReference type="Proteomes" id="UP001430953">
    <property type="component" value="Unassembled WGS sequence"/>
</dbReference>
<protein>
    <submittedName>
        <fullName evidence="1">Uncharacterized protein</fullName>
    </submittedName>
</protein>
<name>A0AAW2EA07_9HYME</name>
<organism evidence="1 2">
    <name type="scientific">Cardiocondyla obscurior</name>
    <dbReference type="NCBI Taxonomy" id="286306"/>
    <lineage>
        <taxon>Eukaryota</taxon>
        <taxon>Metazoa</taxon>
        <taxon>Ecdysozoa</taxon>
        <taxon>Arthropoda</taxon>
        <taxon>Hexapoda</taxon>
        <taxon>Insecta</taxon>
        <taxon>Pterygota</taxon>
        <taxon>Neoptera</taxon>
        <taxon>Endopterygota</taxon>
        <taxon>Hymenoptera</taxon>
        <taxon>Apocrita</taxon>
        <taxon>Aculeata</taxon>
        <taxon>Formicoidea</taxon>
        <taxon>Formicidae</taxon>
        <taxon>Myrmicinae</taxon>
        <taxon>Cardiocondyla</taxon>
    </lineage>
</organism>
<dbReference type="AlphaFoldDB" id="A0AAW2EA07"/>
<proteinExistence type="predicted"/>
<dbReference type="EMBL" id="JADYXP020000026">
    <property type="protein sequence ID" value="KAL0100521.1"/>
    <property type="molecule type" value="Genomic_DNA"/>
</dbReference>